<dbReference type="AlphaFoldDB" id="A0A9D4AIB0"/>
<evidence type="ECO:0000256" key="1">
    <source>
        <dbReference type="SAM" id="MobiDB-lite"/>
    </source>
</evidence>
<gene>
    <name evidence="2" type="ORF">J1N35_004723</name>
</gene>
<evidence type="ECO:0000313" key="2">
    <source>
        <dbReference type="EMBL" id="KAH1121563.1"/>
    </source>
</evidence>
<dbReference type="EMBL" id="JAIQCV010000002">
    <property type="protein sequence ID" value="KAH1121563.1"/>
    <property type="molecule type" value="Genomic_DNA"/>
</dbReference>
<proteinExistence type="predicted"/>
<organism evidence="2 3">
    <name type="scientific">Gossypium stocksii</name>
    <dbReference type="NCBI Taxonomy" id="47602"/>
    <lineage>
        <taxon>Eukaryota</taxon>
        <taxon>Viridiplantae</taxon>
        <taxon>Streptophyta</taxon>
        <taxon>Embryophyta</taxon>
        <taxon>Tracheophyta</taxon>
        <taxon>Spermatophyta</taxon>
        <taxon>Magnoliopsida</taxon>
        <taxon>eudicotyledons</taxon>
        <taxon>Gunneridae</taxon>
        <taxon>Pentapetalae</taxon>
        <taxon>rosids</taxon>
        <taxon>malvids</taxon>
        <taxon>Malvales</taxon>
        <taxon>Malvaceae</taxon>
        <taxon>Malvoideae</taxon>
        <taxon>Gossypium</taxon>
    </lineage>
</organism>
<feature type="compositionally biased region" description="Acidic residues" evidence="1">
    <location>
        <begin position="71"/>
        <end position="81"/>
    </location>
</feature>
<keyword evidence="3" id="KW-1185">Reference proteome</keyword>
<protein>
    <submittedName>
        <fullName evidence="2">Uncharacterized protein</fullName>
    </submittedName>
</protein>
<reference evidence="2 3" key="1">
    <citation type="journal article" date="2021" name="Plant Biotechnol. J.">
        <title>Multi-omics assisted identification of the key and species-specific regulatory components of drought-tolerant mechanisms in Gossypium stocksii.</title>
        <authorList>
            <person name="Yu D."/>
            <person name="Ke L."/>
            <person name="Zhang D."/>
            <person name="Wu Y."/>
            <person name="Sun Y."/>
            <person name="Mei J."/>
            <person name="Sun J."/>
            <person name="Sun Y."/>
        </authorList>
    </citation>
    <scope>NUCLEOTIDE SEQUENCE [LARGE SCALE GENOMIC DNA]</scope>
    <source>
        <strain evidence="3">cv. E1</strain>
        <tissue evidence="2">Leaf</tissue>
    </source>
</reference>
<name>A0A9D4AIB0_9ROSI</name>
<accession>A0A9D4AIB0</accession>
<dbReference type="Proteomes" id="UP000828251">
    <property type="component" value="Unassembled WGS sequence"/>
</dbReference>
<feature type="region of interest" description="Disordered" evidence="1">
    <location>
        <begin position="64"/>
        <end position="89"/>
    </location>
</feature>
<evidence type="ECO:0000313" key="3">
    <source>
        <dbReference type="Proteomes" id="UP000828251"/>
    </source>
</evidence>
<comment type="caution">
    <text evidence="2">The sequence shown here is derived from an EMBL/GenBank/DDBJ whole genome shotgun (WGS) entry which is preliminary data.</text>
</comment>
<sequence length="89" mass="9838">MVIVRVSAIVTATARGIVTVIEKATRLDPVVVGNVFHFSLENHSRNGYRPSDYGIDIISQVAHPSDKEAIDEKEENAEDTTDMPTRDDI</sequence>